<dbReference type="EMBL" id="JAGGMS010000001">
    <property type="protein sequence ID" value="MBP2180774.1"/>
    <property type="molecule type" value="Genomic_DNA"/>
</dbReference>
<dbReference type="NCBIfam" id="NF004832">
    <property type="entry name" value="PRK06184.1"/>
    <property type="match status" value="1"/>
</dbReference>
<evidence type="ECO:0000313" key="6">
    <source>
        <dbReference type="Proteomes" id="UP000741013"/>
    </source>
</evidence>
<dbReference type="RefSeq" id="WP_209664277.1">
    <property type="nucleotide sequence ID" value="NZ_JAGGMS010000001.1"/>
</dbReference>
<keyword evidence="3" id="KW-0274">FAD</keyword>
<name>A0ABS4PPJ5_9PSEU</name>
<organism evidence="5 6">
    <name type="scientific">Amycolatopsis magusensis</name>
    <dbReference type="NCBI Taxonomy" id="882444"/>
    <lineage>
        <taxon>Bacteria</taxon>
        <taxon>Bacillati</taxon>
        <taxon>Actinomycetota</taxon>
        <taxon>Actinomycetes</taxon>
        <taxon>Pseudonocardiales</taxon>
        <taxon>Pseudonocardiaceae</taxon>
        <taxon>Amycolatopsis</taxon>
    </lineage>
</organism>
<dbReference type="Gene3D" id="3.40.30.120">
    <property type="match status" value="1"/>
</dbReference>
<gene>
    <name evidence="5" type="ORF">JOM49_002300</name>
</gene>
<comment type="cofactor">
    <cofactor evidence="1">
        <name>FAD</name>
        <dbReference type="ChEBI" id="CHEBI:57692"/>
    </cofactor>
</comment>
<reference evidence="5 6" key="1">
    <citation type="submission" date="2021-03" db="EMBL/GenBank/DDBJ databases">
        <title>Sequencing the genomes of 1000 actinobacteria strains.</title>
        <authorList>
            <person name="Klenk H.-P."/>
        </authorList>
    </citation>
    <scope>NUCLEOTIDE SEQUENCE [LARGE SCALE GENOMIC DNA]</scope>
    <source>
        <strain evidence="5 6">DSM 45510</strain>
    </source>
</reference>
<keyword evidence="6" id="KW-1185">Reference proteome</keyword>
<accession>A0ABS4PPJ5</accession>
<proteinExistence type="predicted"/>
<evidence type="ECO:0000313" key="5">
    <source>
        <dbReference type="EMBL" id="MBP2180774.1"/>
    </source>
</evidence>
<dbReference type="SUPFAM" id="SSF51905">
    <property type="entry name" value="FAD/NAD(P)-binding domain"/>
    <property type="match status" value="1"/>
</dbReference>
<dbReference type="PANTHER" id="PTHR43004">
    <property type="entry name" value="TRK SYSTEM POTASSIUM UPTAKE PROTEIN"/>
    <property type="match status" value="1"/>
</dbReference>
<dbReference type="Gene3D" id="3.50.50.60">
    <property type="entry name" value="FAD/NAD(P)-binding domain"/>
    <property type="match status" value="1"/>
</dbReference>
<dbReference type="InterPro" id="IPR002938">
    <property type="entry name" value="FAD-bd"/>
</dbReference>
<evidence type="ECO:0000256" key="1">
    <source>
        <dbReference type="ARBA" id="ARBA00001974"/>
    </source>
</evidence>
<dbReference type="Pfam" id="PF01494">
    <property type="entry name" value="FAD_binding_3"/>
    <property type="match status" value="1"/>
</dbReference>
<dbReference type="PANTHER" id="PTHR43004:SF19">
    <property type="entry name" value="BINDING MONOOXYGENASE, PUTATIVE (JCVI)-RELATED"/>
    <property type="match status" value="1"/>
</dbReference>
<keyword evidence="2" id="KW-0285">Flavoprotein</keyword>
<feature type="domain" description="FAD-binding" evidence="4">
    <location>
        <begin position="2"/>
        <end position="328"/>
    </location>
</feature>
<dbReference type="InterPro" id="IPR050641">
    <property type="entry name" value="RIFMO-like"/>
</dbReference>
<comment type="caution">
    <text evidence="5">The sequence shown here is derived from an EMBL/GenBank/DDBJ whole genome shotgun (WGS) entry which is preliminary data.</text>
</comment>
<protein>
    <submittedName>
        <fullName evidence="5">2-polyprenyl-6-methoxyphenol hydroxylase-like FAD-dependent oxidoreductase</fullName>
    </submittedName>
</protein>
<dbReference type="PRINTS" id="PR00420">
    <property type="entry name" value="RNGMNOXGNASE"/>
</dbReference>
<evidence type="ECO:0000259" key="4">
    <source>
        <dbReference type="Pfam" id="PF01494"/>
    </source>
</evidence>
<evidence type="ECO:0000256" key="3">
    <source>
        <dbReference type="ARBA" id="ARBA00022827"/>
    </source>
</evidence>
<sequence length="448" mass="47997">MKVLIAGAGPTGLTLAIDLARRGIEVRVVDKAAEFFNGSRGDGLQPRTLEVFDDLGVVEAVLDAGIAPPATRAYVAGEFIGVQWMGELREPTPDVPYPNGCMLGQSRTEGILRERLAGFGVRVELGTELTGFTQDTAGVDVVLNGTERTRVDYLVGADGGRSFVRKSLGIPFEGSTDESIRMLLGDVAAEGLDHDFSYWFGQTANPREGIALTPLSGGSQFQFAAPLDGDTSLAGLQALVDRFSGGMDIRLHDLTWSTVWRPNSRLAARYRQGRVFLAGDAAHVHPPTGGQGLNTGVGDAMNLGWKLAAEQHLDTYEAERRPVAASVLGLSEASLKKYTEGDADAHRRGSEYHQLGISYAGGPLARDERARPGRVVAGDRAPDGPVDEKTRLFDLFRGPHWTTLAFGRPAPQAEHTHSISGPALEIYDVEPGTIVRVRPDGYIGSIIG</sequence>
<dbReference type="Gene3D" id="3.30.70.2450">
    <property type="match status" value="1"/>
</dbReference>
<dbReference type="Proteomes" id="UP000741013">
    <property type="component" value="Unassembled WGS sequence"/>
</dbReference>
<evidence type="ECO:0000256" key="2">
    <source>
        <dbReference type="ARBA" id="ARBA00022630"/>
    </source>
</evidence>
<dbReference type="InterPro" id="IPR036188">
    <property type="entry name" value="FAD/NAD-bd_sf"/>
</dbReference>